<name>A0A6C0U3E0_9GAMM</name>
<sequence>MKSVSTLLLSMVVAGLLILPVNALAEPNRPDSWLPTLQTDTPEQGFELAVKLSRMGVKTTQPDIDALKQGRRQYAKDPDALIDASKVIAVHFSTIAAANDYWRDE</sequence>
<dbReference type="RefSeq" id="WP_163495970.1">
    <property type="nucleotide sequence ID" value="NZ_CP048711.1"/>
</dbReference>
<feature type="chain" id="PRO_5025456271" description="Peroxidase" evidence="1">
    <location>
        <begin position="26"/>
        <end position="105"/>
    </location>
</feature>
<dbReference type="Pfam" id="PF11534">
    <property type="entry name" value="HTHP"/>
    <property type="match status" value="1"/>
</dbReference>
<evidence type="ECO:0000313" key="3">
    <source>
        <dbReference type="Proteomes" id="UP000477680"/>
    </source>
</evidence>
<dbReference type="Gene3D" id="6.10.80.10">
    <property type="entry name" value="Hexameric tyrosine-coordinated heme protein (HTHP)"/>
    <property type="match status" value="1"/>
</dbReference>
<evidence type="ECO:0000256" key="1">
    <source>
        <dbReference type="SAM" id="SignalP"/>
    </source>
</evidence>
<evidence type="ECO:0008006" key="4">
    <source>
        <dbReference type="Google" id="ProtNLM"/>
    </source>
</evidence>
<dbReference type="Proteomes" id="UP000477680">
    <property type="component" value="Chromosome"/>
</dbReference>
<evidence type="ECO:0000313" key="2">
    <source>
        <dbReference type="EMBL" id="QIB66536.1"/>
    </source>
</evidence>
<dbReference type="EMBL" id="CP048711">
    <property type="protein sequence ID" value="QIB66536.1"/>
    <property type="molecule type" value="Genomic_DNA"/>
</dbReference>
<feature type="signal peptide" evidence="1">
    <location>
        <begin position="1"/>
        <end position="25"/>
    </location>
</feature>
<dbReference type="InterPro" id="IPR021111">
    <property type="entry name" value="Hexamer_Tyr-coord_heme_pr_HTHP"/>
</dbReference>
<keyword evidence="3" id="KW-1185">Reference proteome</keyword>
<dbReference type="AlphaFoldDB" id="A0A6C0U3E0"/>
<dbReference type="InterPro" id="IPR038125">
    <property type="entry name" value="HTHP_sf"/>
</dbReference>
<protein>
    <recommendedName>
        <fullName evidence="4">Peroxidase</fullName>
    </recommendedName>
</protein>
<reference evidence="2 3" key="1">
    <citation type="submission" date="2020-02" db="EMBL/GenBank/DDBJ databases">
        <title>Genome sequencing for Kineobactrum sp. M2.</title>
        <authorList>
            <person name="Park S.-J."/>
        </authorList>
    </citation>
    <scope>NUCLEOTIDE SEQUENCE [LARGE SCALE GENOMIC DNA]</scope>
    <source>
        <strain evidence="2 3">M2</strain>
    </source>
</reference>
<organism evidence="2 3">
    <name type="scientific">Kineobactrum salinum</name>
    <dbReference type="NCBI Taxonomy" id="2708301"/>
    <lineage>
        <taxon>Bacteria</taxon>
        <taxon>Pseudomonadati</taxon>
        <taxon>Pseudomonadota</taxon>
        <taxon>Gammaproteobacteria</taxon>
        <taxon>Cellvibrionales</taxon>
        <taxon>Halieaceae</taxon>
        <taxon>Kineobactrum</taxon>
    </lineage>
</organism>
<dbReference type="KEGG" id="kim:G3T16_15160"/>
<accession>A0A6C0U3E0</accession>
<gene>
    <name evidence="2" type="ORF">G3T16_15160</name>
</gene>
<keyword evidence="1" id="KW-0732">Signal</keyword>
<proteinExistence type="predicted"/>